<dbReference type="InterPro" id="IPR036397">
    <property type="entry name" value="RNaseH_sf"/>
</dbReference>
<dbReference type="InterPro" id="IPR052929">
    <property type="entry name" value="RNase_H-like_EbsB-rel"/>
</dbReference>
<dbReference type="Pfam" id="PF13456">
    <property type="entry name" value="RVT_3"/>
    <property type="match status" value="1"/>
</dbReference>
<dbReference type="SUPFAM" id="SSF53098">
    <property type="entry name" value="Ribonuclease H-like"/>
    <property type="match status" value="1"/>
</dbReference>
<protein>
    <recommendedName>
        <fullName evidence="1">RNase H type-1 domain-containing protein</fullName>
    </recommendedName>
</protein>
<dbReference type="GO" id="GO:0003676">
    <property type="term" value="F:nucleic acid binding"/>
    <property type="evidence" value="ECO:0007669"/>
    <property type="project" value="InterPro"/>
</dbReference>
<organism evidence="2 3">
    <name type="scientific">Prunus armeniaca</name>
    <name type="common">Apricot</name>
    <name type="synonym">Armeniaca vulgaris</name>
    <dbReference type="NCBI Taxonomy" id="36596"/>
    <lineage>
        <taxon>Eukaryota</taxon>
        <taxon>Viridiplantae</taxon>
        <taxon>Streptophyta</taxon>
        <taxon>Embryophyta</taxon>
        <taxon>Tracheophyta</taxon>
        <taxon>Spermatophyta</taxon>
        <taxon>Magnoliopsida</taxon>
        <taxon>eudicotyledons</taxon>
        <taxon>Gunneridae</taxon>
        <taxon>Pentapetalae</taxon>
        <taxon>rosids</taxon>
        <taxon>fabids</taxon>
        <taxon>Rosales</taxon>
        <taxon>Rosaceae</taxon>
        <taxon>Amygdaloideae</taxon>
        <taxon>Amygdaleae</taxon>
        <taxon>Prunus</taxon>
    </lineage>
</organism>
<dbReference type="Proteomes" id="UP000507222">
    <property type="component" value="Unassembled WGS sequence"/>
</dbReference>
<dbReference type="CDD" id="cd06222">
    <property type="entry name" value="RNase_H_like"/>
    <property type="match status" value="1"/>
</dbReference>
<evidence type="ECO:0000259" key="1">
    <source>
        <dbReference type="Pfam" id="PF13456"/>
    </source>
</evidence>
<dbReference type="InterPro" id="IPR002156">
    <property type="entry name" value="RNaseH_domain"/>
</dbReference>
<dbReference type="GO" id="GO:0004523">
    <property type="term" value="F:RNA-DNA hybrid ribonuclease activity"/>
    <property type="evidence" value="ECO:0007669"/>
    <property type="project" value="InterPro"/>
</dbReference>
<proteinExistence type="predicted"/>
<dbReference type="EMBL" id="CAEKDK010000003">
    <property type="protein sequence ID" value="CAB4273199.1"/>
    <property type="molecule type" value="Genomic_DNA"/>
</dbReference>
<gene>
    <name evidence="2" type="ORF">CURHAP_LOCUS20439</name>
</gene>
<dbReference type="InterPro" id="IPR044730">
    <property type="entry name" value="RNase_H-like_dom_plant"/>
</dbReference>
<evidence type="ECO:0000313" key="3">
    <source>
        <dbReference type="Proteomes" id="UP000507222"/>
    </source>
</evidence>
<name>A0A6J5UA97_PRUAR</name>
<dbReference type="PANTHER" id="PTHR47074">
    <property type="entry name" value="BNAC02G40300D PROTEIN"/>
    <property type="match status" value="1"/>
</dbReference>
<accession>A0A6J5UA97</accession>
<evidence type="ECO:0000313" key="2">
    <source>
        <dbReference type="EMBL" id="CAB4273199.1"/>
    </source>
</evidence>
<dbReference type="AlphaFoldDB" id="A0A6J5UA97"/>
<dbReference type="InterPro" id="IPR012337">
    <property type="entry name" value="RNaseH-like_sf"/>
</dbReference>
<dbReference type="PANTHER" id="PTHR47074:SF11">
    <property type="entry name" value="REVERSE TRANSCRIPTASE-LIKE PROTEIN"/>
    <property type="match status" value="1"/>
</dbReference>
<feature type="domain" description="RNase H type-1" evidence="1">
    <location>
        <begin position="73"/>
        <end position="187"/>
    </location>
</feature>
<dbReference type="Gene3D" id="3.30.420.10">
    <property type="entry name" value="Ribonuclease H-like superfamily/Ribonuclease H"/>
    <property type="match status" value="1"/>
</dbReference>
<reference evidence="2 3" key="1">
    <citation type="submission" date="2020-05" db="EMBL/GenBank/DDBJ databases">
        <authorList>
            <person name="Campoy J."/>
            <person name="Schneeberger K."/>
            <person name="Spophaly S."/>
        </authorList>
    </citation>
    <scope>NUCLEOTIDE SEQUENCE [LARGE SCALE GENOMIC DNA]</scope>
    <source>
        <strain evidence="2">PruArmRojPasFocal</strain>
    </source>
</reference>
<sequence>MNAIRSSVIKNLWNERNEVLFGSQPTPSGVLVKRAKDYDDEFKWSSVANHRSLSSPVRDVKWRPPTGNCFKLNVDGATDMEPGARGAGAIVRDSQGNLVGALAMRAPSRISVLATELYALKVGLSFALEIESDSLQAVSMVNSEEECLDAEGGLVDGVQRLLVSSASSTVRYIPRQANKAAHRIARFSLRDQSLSYWLDVGPLWLMDAVFDDWHVPTIV</sequence>